<accession>A0A8J8MR17</accession>
<dbReference type="PANTHER" id="PTHR43716">
    <property type="entry name" value="D-2-HYDROXYGLUTARATE DEHYDROGENASE, MITOCHONDRIAL"/>
    <property type="match status" value="1"/>
</dbReference>
<evidence type="ECO:0000256" key="3">
    <source>
        <dbReference type="ARBA" id="ARBA00022630"/>
    </source>
</evidence>
<organism evidence="6 7">
    <name type="scientific">Falsirhodobacter algicola</name>
    <dbReference type="NCBI Taxonomy" id="2692330"/>
    <lineage>
        <taxon>Bacteria</taxon>
        <taxon>Pseudomonadati</taxon>
        <taxon>Pseudomonadota</taxon>
        <taxon>Alphaproteobacteria</taxon>
        <taxon>Rhodobacterales</taxon>
        <taxon>Paracoccaceae</taxon>
        <taxon>Falsirhodobacter</taxon>
    </lineage>
</organism>
<proteinExistence type="inferred from homology"/>
<dbReference type="EMBL" id="CP047289">
    <property type="protein sequence ID" value="QUS35135.1"/>
    <property type="molecule type" value="Genomic_DNA"/>
</dbReference>
<keyword evidence="7" id="KW-1185">Reference proteome</keyword>
<evidence type="ECO:0000256" key="1">
    <source>
        <dbReference type="ARBA" id="ARBA00001974"/>
    </source>
</evidence>
<dbReference type="InterPro" id="IPR016164">
    <property type="entry name" value="FAD-linked_Oxase-like_C"/>
</dbReference>
<dbReference type="GO" id="GO:0022904">
    <property type="term" value="P:respiratory electron transport chain"/>
    <property type="evidence" value="ECO:0007669"/>
    <property type="project" value="TreeGrafter"/>
</dbReference>
<dbReference type="InterPro" id="IPR016167">
    <property type="entry name" value="FAD-bd_PCMH_sub1"/>
</dbReference>
<dbReference type="Gene3D" id="3.30.43.10">
    <property type="entry name" value="Uridine Diphospho-n-acetylenolpyruvylglucosamine Reductase, domain 2"/>
    <property type="match status" value="1"/>
</dbReference>
<comment type="cofactor">
    <cofactor evidence="1">
        <name>FAD</name>
        <dbReference type="ChEBI" id="CHEBI:57692"/>
    </cofactor>
</comment>
<dbReference type="AlphaFoldDB" id="A0A8J8MR17"/>
<dbReference type="Gene3D" id="3.30.70.2190">
    <property type="match status" value="1"/>
</dbReference>
<dbReference type="PANTHER" id="PTHR43716:SF2">
    <property type="entry name" value="BLL6224 PROTEIN"/>
    <property type="match status" value="1"/>
</dbReference>
<feature type="domain" description="FAD-binding PCMH-type" evidence="5">
    <location>
        <begin position="36"/>
        <end position="217"/>
    </location>
</feature>
<evidence type="ECO:0000259" key="5">
    <source>
        <dbReference type="PROSITE" id="PS51387"/>
    </source>
</evidence>
<evidence type="ECO:0000313" key="7">
    <source>
        <dbReference type="Proteomes" id="UP000679284"/>
    </source>
</evidence>
<keyword evidence="4" id="KW-0274">FAD</keyword>
<dbReference type="InterPro" id="IPR016171">
    <property type="entry name" value="Vanillyl_alc_oxidase_C-sub2"/>
</dbReference>
<evidence type="ECO:0000256" key="2">
    <source>
        <dbReference type="ARBA" id="ARBA00008000"/>
    </source>
</evidence>
<dbReference type="Pfam" id="PF02913">
    <property type="entry name" value="FAD-oxidase_C"/>
    <property type="match status" value="1"/>
</dbReference>
<dbReference type="SUPFAM" id="SSF55103">
    <property type="entry name" value="FAD-linked oxidases, C-terminal domain"/>
    <property type="match status" value="1"/>
</dbReference>
<dbReference type="KEGG" id="fap:GR316_01905"/>
<dbReference type="InterPro" id="IPR004113">
    <property type="entry name" value="FAD-bd_oxidored_4_C"/>
</dbReference>
<dbReference type="PROSITE" id="PS51387">
    <property type="entry name" value="FAD_PCMH"/>
    <property type="match status" value="1"/>
</dbReference>
<dbReference type="Proteomes" id="UP000679284">
    <property type="component" value="Chromosome"/>
</dbReference>
<protein>
    <submittedName>
        <fullName evidence="6">FAD-binding protein</fullName>
    </submittedName>
</protein>
<dbReference type="Pfam" id="PF01565">
    <property type="entry name" value="FAD_binding_4"/>
    <property type="match status" value="1"/>
</dbReference>
<dbReference type="InterPro" id="IPR051264">
    <property type="entry name" value="FAD-oxidored/transferase_4"/>
</dbReference>
<dbReference type="FunFam" id="1.10.45.10:FF:000001">
    <property type="entry name" value="D-lactate dehydrogenase mitochondrial"/>
    <property type="match status" value="1"/>
</dbReference>
<dbReference type="InterPro" id="IPR036318">
    <property type="entry name" value="FAD-bd_PCMH-like_sf"/>
</dbReference>
<dbReference type="Gene3D" id="3.30.465.10">
    <property type="match status" value="1"/>
</dbReference>
<gene>
    <name evidence="6" type="ORF">GR316_01905</name>
</gene>
<dbReference type="RefSeq" id="WP_211784384.1">
    <property type="nucleotide sequence ID" value="NZ_CP047289.1"/>
</dbReference>
<dbReference type="Gene3D" id="3.30.70.2740">
    <property type="match status" value="1"/>
</dbReference>
<dbReference type="SUPFAM" id="SSF56176">
    <property type="entry name" value="FAD-binding/transporter-associated domain-like"/>
    <property type="match status" value="1"/>
</dbReference>
<dbReference type="GO" id="GO:0071949">
    <property type="term" value="F:FAD binding"/>
    <property type="evidence" value="ECO:0007669"/>
    <property type="project" value="InterPro"/>
</dbReference>
<dbReference type="InterPro" id="IPR016169">
    <property type="entry name" value="FAD-bd_PCMH_sub2"/>
</dbReference>
<name>A0A8J8MR17_9RHOB</name>
<dbReference type="Gene3D" id="1.10.45.10">
    <property type="entry name" value="Vanillyl-alcohol Oxidase, Chain A, domain 4"/>
    <property type="match status" value="1"/>
</dbReference>
<evidence type="ECO:0000313" key="6">
    <source>
        <dbReference type="EMBL" id="QUS35135.1"/>
    </source>
</evidence>
<comment type="similarity">
    <text evidence="2">Belongs to the FAD-binding oxidoreductase/transferase type 4 family.</text>
</comment>
<evidence type="ECO:0000256" key="4">
    <source>
        <dbReference type="ARBA" id="ARBA00022827"/>
    </source>
</evidence>
<dbReference type="InterPro" id="IPR016166">
    <property type="entry name" value="FAD-bd_PCMH"/>
</dbReference>
<dbReference type="InterPro" id="IPR006094">
    <property type="entry name" value="Oxid_FAD_bind_N"/>
</dbReference>
<sequence>MNDAGTTFLAALEARLPPDTLRAPEPRHLSEPRGKFPGRAAAVALPRSAAEVSTILAACHAARVAVVPVGGGTGLVGGQVMTDGPLPLLLSTERMTAIRAVHPSENVLVAEAGAILADVQAAAEGAGRLFPLSLASEGSARIGGLLSTNAGGLNVLRYGTARELCLGVEAVLADGSVMNGLRRLRKDNTGYDLRHLLIGAEGTLGIITAASLKLLPRPAAYATAILTVPHPEAALALLGRAGAHAPGLVEAFELISGESLRFLAETMPDLRRPVPKAEWLVLMELGLPPGLDGTALLEAIFADGAERGLVEDGVLAQSEAQRQDIWTLRESIPEANRRIGAIASHDVALPLSHVATFIEEAAAALRPFGIRINCFGHLGDGNLHFNVFPAAGRVRGDYADAAADITRIVHDLVAAHEGSFSAEHGVGRLKVADLERYGDPVKLAAMRAIKAALDPHGILNPGAVLRM</sequence>
<reference evidence="6" key="1">
    <citation type="submission" date="2020-01" db="EMBL/GenBank/DDBJ databases">
        <authorList>
            <person name="Yang Y."/>
            <person name="Kwon Y.M."/>
        </authorList>
    </citation>
    <scope>NUCLEOTIDE SEQUENCE</scope>
    <source>
        <strain evidence="6">PG104</strain>
    </source>
</reference>
<keyword evidence="3" id="KW-0285">Flavoprotein</keyword>
<dbReference type="GO" id="GO:0003824">
    <property type="term" value="F:catalytic activity"/>
    <property type="evidence" value="ECO:0007669"/>
    <property type="project" value="InterPro"/>
</dbReference>